<keyword evidence="4" id="KW-0597">Phosphoprotein</keyword>
<feature type="region of interest" description="Disordered" evidence="12">
    <location>
        <begin position="736"/>
        <end position="1072"/>
    </location>
</feature>
<dbReference type="GO" id="GO:0120104">
    <property type="term" value="C:mitotic actomyosin contractile ring, proximal layer"/>
    <property type="evidence" value="ECO:0007669"/>
    <property type="project" value="TreeGrafter"/>
</dbReference>
<accession>A0A9P9JEN5</accession>
<feature type="region of interest" description="Disordered" evidence="12">
    <location>
        <begin position="287"/>
        <end position="307"/>
    </location>
</feature>
<feature type="compositionally biased region" description="Polar residues" evidence="12">
    <location>
        <begin position="540"/>
        <end position="560"/>
    </location>
</feature>
<keyword evidence="6" id="KW-0256">Endoplasmic reticulum</keyword>
<evidence type="ECO:0000256" key="4">
    <source>
        <dbReference type="ARBA" id="ARBA00022553"/>
    </source>
</evidence>
<feature type="compositionally biased region" description="Low complexity" evidence="12">
    <location>
        <begin position="345"/>
        <end position="391"/>
    </location>
</feature>
<dbReference type="Proteomes" id="UP000717696">
    <property type="component" value="Unassembled WGS sequence"/>
</dbReference>
<dbReference type="GO" id="GO:0005543">
    <property type="term" value="F:phospholipid binding"/>
    <property type="evidence" value="ECO:0007669"/>
    <property type="project" value="TreeGrafter"/>
</dbReference>
<feature type="compositionally biased region" description="Polar residues" evidence="12">
    <location>
        <begin position="522"/>
        <end position="532"/>
    </location>
</feature>
<dbReference type="OrthoDB" id="27823at2759"/>
<feature type="region of interest" description="Disordered" evidence="12">
    <location>
        <begin position="1411"/>
        <end position="1530"/>
    </location>
</feature>
<feature type="region of interest" description="Disordered" evidence="12">
    <location>
        <begin position="322"/>
        <end position="406"/>
    </location>
</feature>
<feature type="transmembrane region" description="Helical" evidence="13">
    <location>
        <begin position="1382"/>
        <end position="1404"/>
    </location>
</feature>
<dbReference type="GO" id="GO:0005789">
    <property type="term" value="C:endoplasmic reticulum membrane"/>
    <property type="evidence" value="ECO:0007669"/>
    <property type="project" value="UniProtKB-SubCell"/>
</dbReference>
<evidence type="ECO:0000256" key="12">
    <source>
        <dbReference type="SAM" id="MobiDB-lite"/>
    </source>
</evidence>
<evidence type="ECO:0000256" key="1">
    <source>
        <dbReference type="ARBA" id="ARBA00004245"/>
    </source>
</evidence>
<feature type="region of interest" description="Disordered" evidence="12">
    <location>
        <begin position="583"/>
        <end position="642"/>
    </location>
</feature>
<proteinExistence type="predicted"/>
<evidence type="ECO:0000313" key="16">
    <source>
        <dbReference type="Proteomes" id="UP000717696"/>
    </source>
</evidence>
<dbReference type="Gene3D" id="2.30.30.40">
    <property type="entry name" value="SH3 Domains"/>
    <property type="match status" value="1"/>
</dbReference>
<keyword evidence="10" id="KW-0206">Cytoskeleton</keyword>
<keyword evidence="9 13" id="KW-0472">Membrane</keyword>
<evidence type="ECO:0000256" key="5">
    <source>
        <dbReference type="ARBA" id="ARBA00022692"/>
    </source>
</evidence>
<dbReference type="PROSITE" id="PS51741">
    <property type="entry name" value="F_BAR"/>
    <property type="match status" value="1"/>
</dbReference>
<evidence type="ECO:0000256" key="8">
    <source>
        <dbReference type="ARBA" id="ARBA00023098"/>
    </source>
</evidence>
<comment type="caution">
    <text evidence="15">The sequence shown here is derived from an EMBL/GenBank/DDBJ whole genome shotgun (WGS) entry which is preliminary data.</text>
</comment>
<feature type="compositionally biased region" description="Acidic residues" evidence="12">
    <location>
        <begin position="1432"/>
        <end position="1446"/>
    </location>
</feature>
<keyword evidence="8" id="KW-0443">Lipid metabolism</keyword>
<dbReference type="GO" id="GO:0009898">
    <property type="term" value="C:cytoplasmic side of plasma membrane"/>
    <property type="evidence" value="ECO:0007669"/>
    <property type="project" value="TreeGrafter"/>
</dbReference>
<evidence type="ECO:0000256" key="7">
    <source>
        <dbReference type="ARBA" id="ARBA00022989"/>
    </source>
</evidence>
<evidence type="ECO:0000256" key="11">
    <source>
        <dbReference type="PROSITE-ProRule" id="PRU01077"/>
    </source>
</evidence>
<gene>
    <name evidence="15" type="ORF">B0J13DRAFT_617767</name>
</gene>
<keyword evidence="3" id="KW-0963">Cytoplasm</keyword>
<feature type="compositionally biased region" description="Acidic residues" evidence="12">
    <location>
        <begin position="1484"/>
        <end position="1500"/>
    </location>
</feature>
<feature type="compositionally biased region" description="Polar residues" evidence="12">
    <location>
        <begin position="956"/>
        <end position="1002"/>
    </location>
</feature>
<dbReference type="Pfam" id="PF00611">
    <property type="entry name" value="FCH"/>
    <property type="match status" value="1"/>
</dbReference>
<dbReference type="SMART" id="SM00055">
    <property type="entry name" value="FCH"/>
    <property type="match status" value="1"/>
</dbReference>
<keyword evidence="7 13" id="KW-1133">Transmembrane helix</keyword>
<dbReference type="GO" id="GO:0006629">
    <property type="term" value="P:lipid metabolic process"/>
    <property type="evidence" value="ECO:0007669"/>
    <property type="project" value="UniProtKB-KW"/>
</dbReference>
<dbReference type="SUPFAM" id="SSF103657">
    <property type="entry name" value="BAR/IMD domain-like"/>
    <property type="match status" value="1"/>
</dbReference>
<evidence type="ECO:0000256" key="6">
    <source>
        <dbReference type="ARBA" id="ARBA00022824"/>
    </source>
</evidence>
<evidence type="ECO:0000256" key="2">
    <source>
        <dbReference type="ARBA" id="ARBA00004477"/>
    </source>
</evidence>
<dbReference type="InterPro" id="IPR027267">
    <property type="entry name" value="AH/BAR_dom_sf"/>
</dbReference>
<feature type="compositionally biased region" description="Basic and acidic residues" evidence="12">
    <location>
        <begin position="1042"/>
        <end position="1058"/>
    </location>
</feature>
<evidence type="ECO:0000256" key="3">
    <source>
        <dbReference type="ARBA" id="ARBA00022490"/>
    </source>
</evidence>
<dbReference type="CDD" id="cd00174">
    <property type="entry name" value="SH3"/>
    <property type="match status" value="1"/>
</dbReference>
<dbReference type="CDD" id="cd23995">
    <property type="entry name" value="Seipin_BSCL2_like"/>
    <property type="match status" value="1"/>
</dbReference>
<dbReference type="Gene3D" id="1.20.1270.60">
    <property type="entry name" value="Arfaptin homology (AH) domain/BAR domain"/>
    <property type="match status" value="2"/>
</dbReference>
<name>A0A9P9JEN5_9HYPO</name>
<comment type="subcellular location">
    <subcellularLocation>
        <location evidence="1">Cytoplasm</location>
        <location evidence="1">Cytoskeleton</location>
    </subcellularLocation>
    <subcellularLocation>
        <location evidence="2">Endoplasmic reticulum membrane</location>
        <topology evidence="2">Multi-pass membrane protein</topology>
    </subcellularLocation>
</comment>
<dbReference type="InterPro" id="IPR001060">
    <property type="entry name" value="FCH_dom"/>
</dbReference>
<keyword evidence="5 13" id="KW-0812">Transmembrane</keyword>
<dbReference type="GO" id="GO:0140042">
    <property type="term" value="P:lipid droplet formation"/>
    <property type="evidence" value="ECO:0007669"/>
    <property type="project" value="UniProtKB-ARBA"/>
</dbReference>
<evidence type="ECO:0000256" key="9">
    <source>
        <dbReference type="ARBA" id="ARBA00023136"/>
    </source>
</evidence>
<dbReference type="GO" id="GO:0007010">
    <property type="term" value="P:cytoskeleton organization"/>
    <property type="evidence" value="ECO:0007669"/>
    <property type="project" value="TreeGrafter"/>
</dbReference>
<feature type="compositionally biased region" description="Polar residues" evidence="12">
    <location>
        <begin position="852"/>
        <end position="862"/>
    </location>
</feature>
<dbReference type="PANTHER" id="PTHR23065:SF7">
    <property type="entry name" value="NOSTRIN, ISOFORM H"/>
    <property type="match status" value="1"/>
</dbReference>
<evidence type="ECO:0000256" key="10">
    <source>
        <dbReference type="ARBA" id="ARBA00023212"/>
    </source>
</evidence>
<feature type="compositionally biased region" description="Polar residues" evidence="12">
    <location>
        <begin position="596"/>
        <end position="618"/>
    </location>
</feature>
<feature type="region of interest" description="Disordered" evidence="12">
    <location>
        <begin position="655"/>
        <end position="681"/>
    </location>
</feature>
<feature type="transmembrane region" description="Helical" evidence="13">
    <location>
        <begin position="1169"/>
        <end position="1190"/>
    </location>
</feature>
<feature type="compositionally biased region" description="Polar residues" evidence="12">
    <location>
        <begin position="291"/>
        <end position="301"/>
    </location>
</feature>
<dbReference type="SUPFAM" id="SSF50044">
    <property type="entry name" value="SH3-domain"/>
    <property type="match status" value="1"/>
</dbReference>
<sequence>MPASTAEAPAVALSFANNFWGKDDAGVAPMLSRLAGAKQTCDELKIFYTARASLEDEYARKLNSLCRKPLGSNESGTLKTSLDTLRGEVEQMAKQHQNIAAQMKTELEEPLAAFAGTRDKYEQECLKIKGYLAQGHMVMGQEERRNKAKLEKTQISLATSNTEYENAVQALEETTARWQREWKAAADKFQDLEEERLDFTKSSLWTFANIASTVCVSDDSSCEKIRLSLEKMDVEKDIITFITDRGTGQEIPEAPRYINFCRGDINDSQSETSEDDNYSVAQFPRNINPAFRSSSPQPSTFESHHDPDSALALNLAHRDTAPLTRREPTLSPQKIAQPPPDEKLQQLQQLQQPLVQQQHYQQPPRQQLPRQQPAHQQLSHHQPAQQQLSHHQFAHQQSVHQASPQPLKPLQPLQALQPLQPLQPLQQSPQQQQQPMHQQMAQPMTKPMAPPMRQSLEIRRSTEEQYHRQPAQPIHATPAQIKGYDVSQHGPVAAVPHDPYPMDGMTMLCRTGPPGPPAPLSDRSSQVTSARPSSRDSHSDYSNPTSMSSLEPVSGKTSPVKQDPVPIPSPIKLVAKKKSGFLKNHSPLFRRKSQKEIQATPQSNRNTWHAASARNNASPVRRQPTHNPEAPILAQERTQSPEPIDANASLALGVGQNVFPVANPDEKKRPGATPTKEPEEADPIALALAKIKGNSLGKQSSVRMSADHYHGITTPVPSSEASVPRTVPVPGKLEAASVKRGTPPPSYHTQTQVSRLGVPPPAVTSKAMKEATKKATTQSRSVFGDAAGRAGGYNAAPSRPTTRGTDMSRDSGRDFGRDSGRDSARESARENVRETLREFGKDSGREYGSFSAAPSRSGTRATEMSRGDRGGYTAPPISRTGTRATDVPSPIARPGTRGTDVPSPIARPGTRGSDMSRGGSGVYGTSPGSRPGTRGTDMPRATSPAPLRSVSPQPPRNDSSRMSYRSASPNPYAGTQRSPSQMSSPQKRGSDHYYQQPSQQEASRAPSPTRYRDYARPQSSYGGSEMAVQLADPYGSQRSRSSRPESRATAHYNEDGSRQRSKSVADPSRLYTSDGRPILHYARALYVYQAAIPEELGFAKGDYLAVLRHQDDAILSFTCHSTSTFHHSIDSKIHASRVNRCARPAMETLQQTARLATSKPVQRVVVNTILLGSSAVTLLGLAGIASALFFQNFLPHEVVTTPLYLQYGSGANPYGIASIATPPMKTQQEYDISLTLSMPRSSPNVERGNFMISLHLLDATADGRLDTSAQLHAAEHGGFGETKVLFSSRRSALLPYVDPFVSLATRIIFLFYHIFAPGSSTSEMVIPLAERVWFPKGSKMPGSAYVEVEAGQTIQVYHAALRLTAQLRGLRWLMVHYRVSTYLAFTFLFWACELVFMGIAWGIWSATTGSPPGDAGEKTQRLEGAWRQAVKDEEEEGGEQRDEDDGPATFPTYGRQPALKYEPNVKHEAVEEQPLSELPRGGAEADDEGDDEEEEEEDDDGRNRDSGLGTSYSEEGSGRVRRRQSRNLKE</sequence>
<dbReference type="InterPro" id="IPR031160">
    <property type="entry name" value="F_BAR_dom"/>
</dbReference>
<dbReference type="PANTHER" id="PTHR23065">
    <property type="entry name" value="PROLINE-SERINE-THREONINE PHOSPHATASE INTERACTING PROTEIN 1"/>
    <property type="match status" value="1"/>
</dbReference>
<dbReference type="InterPro" id="IPR009617">
    <property type="entry name" value="Seipin"/>
</dbReference>
<dbReference type="EMBL" id="JAGMUU010000003">
    <property type="protein sequence ID" value="KAH7157695.1"/>
    <property type="molecule type" value="Genomic_DNA"/>
</dbReference>
<feature type="compositionally biased region" description="Low complexity" evidence="12">
    <location>
        <begin position="424"/>
        <end position="444"/>
    </location>
</feature>
<feature type="compositionally biased region" description="Basic and acidic residues" evidence="12">
    <location>
        <begin position="806"/>
        <end position="845"/>
    </location>
</feature>
<evidence type="ECO:0000313" key="15">
    <source>
        <dbReference type="EMBL" id="KAH7157695.1"/>
    </source>
</evidence>
<dbReference type="Pfam" id="PF06775">
    <property type="entry name" value="Seipin"/>
    <property type="match status" value="1"/>
</dbReference>
<evidence type="ECO:0000259" key="14">
    <source>
        <dbReference type="PROSITE" id="PS51741"/>
    </source>
</evidence>
<feature type="domain" description="F-BAR" evidence="14">
    <location>
        <begin position="1"/>
        <end position="237"/>
    </location>
</feature>
<dbReference type="InterPro" id="IPR036028">
    <property type="entry name" value="SH3-like_dom_sf"/>
</dbReference>
<organism evidence="15 16">
    <name type="scientific">Dactylonectria estremocensis</name>
    <dbReference type="NCBI Taxonomy" id="1079267"/>
    <lineage>
        <taxon>Eukaryota</taxon>
        <taxon>Fungi</taxon>
        <taxon>Dikarya</taxon>
        <taxon>Ascomycota</taxon>
        <taxon>Pezizomycotina</taxon>
        <taxon>Sordariomycetes</taxon>
        <taxon>Hypocreomycetidae</taxon>
        <taxon>Hypocreales</taxon>
        <taxon>Nectriaceae</taxon>
        <taxon>Dactylonectria</taxon>
    </lineage>
</organism>
<feature type="region of interest" description="Disordered" evidence="12">
    <location>
        <begin position="424"/>
        <end position="450"/>
    </location>
</feature>
<feature type="region of interest" description="Disordered" evidence="12">
    <location>
        <begin position="504"/>
        <end position="568"/>
    </location>
</feature>
<evidence type="ECO:0000256" key="13">
    <source>
        <dbReference type="SAM" id="Phobius"/>
    </source>
</evidence>
<protein>
    <recommendedName>
        <fullName evidence="14">F-BAR domain-containing protein</fullName>
    </recommendedName>
</protein>
<keyword evidence="16" id="KW-1185">Reference proteome</keyword>
<reference evidence="15" key="1">
    <citation type="journal article" date="2021" name="Nat. Commun.">
        <title>Genetic determinants of endophytism in the Arabidopsis root mycobiome.</title>
        <authorList>
            <person name="Mesny F."/>
            <person name="Miyauchi S."/>
            <person name="Thiergart T."/>
            <person name="Pickel B."/>
            <person name="Atanasova L."/>
            <person name="Karlsson M."/>
            <person name="Huettel B."/>
            <person name="Barry K.W."/>
            <person name="Haridas S."/>
            <person name="Chen C."/>
            <person name="Bauer D."/>
            <person name="Andreopoulos W."/>
            <person name="Pangilinan J."/>
            <person name="LaButti K."/>
            <person name="Riley R."/>
            <person name="Lipzen A."/>
            <person name="Clum A."/>
            <person name="Drula E."/>
            <person name="Henrissat B."/>
            <person name="Kohler A."/>
            <person name="Grigoriev I.V."/>
            <person name="Martin F.M."/>
            <person name="Hacquard S."/>
        </authorList>
    </citation>
    <scope>NUCLEOTIDE SEQUENCE</scope>
    <source>
        <strain evidence="15">MPI-CAGE-AT-0021</strain>
    </source>
</reference>
<feature type="compositionally biased region" description="Basic residues" evidence="12">
    <location>
        <begin position="1519"/>
        <end position="1530"/>
    </location>
</feature>
<keyword evidence="11" id="KW-0175">Coiled coil</keyword>